<feature type="compositionally biased region" description="Basic residues" evidence="2">
    <location>
        <begin position="306"/>
        <end position="316"/>
    </location>
</feature>
<evidence type="ECO:0000313" key="3">
    <source>
        <dbReference type="EMBL" id="KAL0921456.1"/>
    </source>
</evidence>
<feature type="compositionally biased region" description="Polar residues" evidence="2">
    <location>
        <begin position="963"/>
        <end position="975"/>
    </location>
</feature>
<feature type="coiled-coil region" evidence="1">
    <location>
        <begin position="452"/>
        <end position="513"/>
    </location>
</feature>
<feature type="compositionally biased region" description="Acidic residues" evidence="2">
    <location>
        <begin position="407"/>
        <end position="422"/>
    </location>
</feature>
<evidence type="ECO:0000313" key="4">
    <source>
        <dbReference type="Proteomes" id="UP001552299"/>
    </source>
</evidence>
<feature type="compositionally biased region" description="Basic residues" evidence="2">
    <location>
        <begin position="800"/>
        <end position="832"/>
    </location>
</feature>
<keyword evidence="1" id="KW-0175">Coiled coil</keyword>
<accession>A0ABD0VFL3</accession>
<dbReference type="Proteomes" id="UP001552299">
    <property type="component" value="Unassembled WGS sequence"/>
</dbReference>
<dbReference type="EMBL" id="JANQDX010000007">
    <property type="protein sequence ID" value="KAL0921456.1"/>
    <property type="molecule type" value="Genomic_DNA"/>
</dbReference>
<protein>
    <submittedName>
        <fullName evidence="3">Uncharacterized protein</fullName>
    </submittedName>
</protein>
<feature type="compositionally biased region" description="Basic and acidic residues" evidence="2">
    <location>
        <begin position="925"/>
        <end position="946"/>
    </location>
</feature>
<feature type="region of interest" description="Disordered" evidence="2">
    <location>
        <begin position="788"/>
        <end position="832"/>
    </location>
</feature>
<feature type="region of interest" description="Disordered" evidence="2">
    <location>
        <begin position="259"/>
        <end position="422"/>
    </location>
</feature>
<feature type="region of interest" description="Disordered" evidence="2">
    <location>
        <begin position="905"/>
        <end position="1009"/>
    </location>
</feature>
<sequence>MTPVKSFMTVKLGEGAKVQFPEAVLNTGYAGATIQFGTISEVMQFQQFLPENTVSAPTIKGAAEKPSVEEKVPKRASVFTRLSIASAPAPAIQKKISDPKLKPAIVNSTGQNRIPEEVPAENVTEIPDASPKLSKKARRKANAHLRANGWMSNTLQEPSPQLEANVPTNNGFEPLKWVKRNDEKGRLKKSFWETSCQQPLPPKKEESASSKIYKILKAVKDRNLQRRLRKSVNEVISSNVAHPQNNKFLTRPYREEFKGPPYYREPRKFYPNTGRYPYYGRKQSGEPFDSPYEKGYNRRYDEGRPRQWHHKAGHSKAHSDVGGHRYSTPKRQQVWVPKRPKYPEVHKEDREETYKGRLKSHVQKLSPDEETSVDVTKLEKEESPIYNESPDSPVIHWKRRSQLRDDPELDENDDYYDDDDDDEVKMYIDPMDIEVVRMVDHVPERANQRYTRRSAMLNLQNEEQLRDDQEQAAAMDRTPQPEEVEEEEAEEVIKRLQLEMQSMQQKKDQEIHHLNTRLDEMSNMMKHLFGQLGMMATTNQPPVVNSQGNVQTIPDVLVTPDGRLEELQEPTLITPKEDEMELLDRVAKFERLPRPRSVSFNYNNNPPGKGKQEDSMNPPKLLKQTGERQRIPTLQEKINKPYSFKKECTEKIFKQALKIGLQLPECRRPEQASMTDDPNYCPYHRIVSHPIEDCFIFKDWVERNYQNGELTLSNSVLINPKREKTNVISSVPCQSTEDNKGKALQEDEGGWETFISKKTKQMMNVLLAIEGIRRKSALELEVDPRLLSPKNSVAAGPSSSKKKPLKYFKDQKGKHKSGSRSQKEKKKKLARKKTMIQKYIDSTDEYQQPPRRPVMLEEYMADLFLNSESEEEESIPIETCRVISKRGGRAARGRNIPLDICKADVKMSSKEVHRTPAPFTDSDEELHFPDEESDHKGKKILKERCPKLGSSSDSEEVEDMKISKNSQTEASSSSEAVMLDKGKLKDKGKSKSKQISSVPHLGSDTEEDDISTSFKPLVIGKRRSELSTVPFDYEANHANKEPQRLHGCFFGSVEAVRLGSFDFRSWPSDLAPWSLFDFVASQERLHESLLPPFGRCSISTQMPTSLPASGLTAADPTGRRLGPDARLQSPVSVRESDASASLP</sequence>
<feature type="compositionally biased region" description="Basic and acidic residues" evidence="2">
    <location>
        <begin position="978"/>
        <end position="989"/>
    </location>
</feature>
<comment type="caution">
    <text evidence="3">The sequence shown here is derived from an EMBL/GenBank/DDBJ whole genome shotgun (WGS) entry which is preliminary data.</text>
</comment>
<feature type="compositionally biased region" description="Basic and acidic residues" evidence="2">
    <location>
        <begin position="291"/>
        <end position="305"/>
    </location>
</feature>
<dbReference type="AlphaFoldDB" id="A0ABD0VFL3"/>
<feature type="compositionally biased region" description="Basic and acidic residues" evidence="2">
    <location>
        <begin position="341"/>
        <end position="355"/>
    </location>
</feature>
<feature type="region of interest" description="Disordered" evidence="2">
    <location>
        <begin position="597"/>
        <end position="629"/>
    </location>
</feature>
<evidence type="ECO:0000256" key="1">
    <source>
        <dbReference type="SAM" id="Coils"/>
    </source>
</evidence>
<organism evidence="3 4">
    <name type="scientific">Dendrobium thyrsiflorum</name>
    <name type="common">Pinecone-like raceme dendrobium</name>
    <name type="synonym">Orchid</name>
    <dbReference type="NCBI Taxonomy" id="117978"/>
    <lineage>
        <taxon>Eukaryota</taxon>
        <taxon>Viridiplantae</taxon>
        <taxon>Streptophyta</taxon>
        <taxon>Embryophyta</taxon>
        <taxon>Tracheophyta</taxon>
        <taxon>Spermatophyta</taxon>
        <taxon>Magnoliopsida</taxon>
        <taxon>Liliopsida</taxon>
        <taxon>Asparagales</taxon>
        <taxon>Orchidaceae</taxon>
        <taxon>Epidendroideae</taxon>
        <taxon>Malaxideae</taxon>
        <taxon>Dendrobiinae</taxon>
        <taxon>Dendrobium</taxon>
    </lineage>
</organism>
<proteinExistence type="predicted"/>
<feature type="region of interest" description="Disordered" evidence="2">
    <location>
        <begin position="1104"/>
        <end position="1143"/>
    </location>
</feature>
<keyword evidence="4" id="KW-1185">Reference proteome</keyword>
<feature type="compositionally biased region" description="Basic and acidic residues" evidence="2">
    <location>
        <begin position="259"/>
        <end position="268"/>
    </location>
</feature>
<evidence type="ECO:0000256" key="2">
    <source>
        <dbReference type="SAM" id="MobiDB-lite"/>
    </source>
</evidence>
<name>A0ABD0VFL3_DENTH</name>
<gene>
    <name evidence="3" type="ORF">M5K25_008530</name>
</gene>
<reference evidence="3 4" key="1">
    <citation type="journal article" date="2024" name="Plant Biotechnol. J.">
        <title>Dendrobium thyrsiflorum genome and its molecular insights into genes involved in important horticultural traits.</title>
        <authorList>
            <person name="Chen B."/>
            <person name="Wang J.Y."/>
            <person name="Zheng P.J."/>
            <person name="Li K.L."/>
            <person name="Liang Y.M."/>
            <person name="Chen X.F."/>
            <person name="Zhang C."/>
            <person name="Zhao X."/>
            <person name="He X."/>
            <person name="Zhang G.Q."/>
            <person name="Liu Z.J."/>
            <person name="Xu Q."/>
        </authorList>
    </citation>
    <scope>NUCLEOTIDE SEQUENCE [LARGE SCALE GENOMIC DNA]</scope>
    <source>
        <strain evidence="3">GZMU011</strain>
    </source>
</reference>
<feature type="compositionally biased region" description="Basic and acidic residues" evidence="2">
    <location>
        <begin position="905"/>
        <end position="914"/>
    </location>
</feature>